<evidence type="ECO:0000313" key="3">
    <source>
        <dbReference type="Proteomes" id="UP000654075"/>
    </source>
</evidence>
<sequence>MSILAVLLCIQVGPFGGLSRRREFLGPGSAGWAGPDPVLQGRLRALGRLLRSAGESLVAAAGAAAAAAAVAGVSSTRATSSSSSSPCCGDEDAARNEEPGLLACGTALRGAAEALLREQWDEAEKLISSSVQGRCKGLFAQEHLAAITELLAGNSVPSSTPPPSAADVREALAALGQNLESSADRFDEALEDFFLDAAGALRSAARLFAPPAPPRKTPPPPASSDARAVSSSSSPPQSIQDIERAVISALPAERRAILRELARQYHPDRNPGREMEVLPAFLYVQRLREEWSRWGR</sequence>
<evidence type="ECO:0000256" key="1">
    <source>
        <dbReference type="SAM" id="MobiDB-lite"/>
    </source>
</evidence>
<protein>
    <recommendedName>
        <fullName evidence="4">J domain-containing protein</fullName>
    </recommendedName>
</protein>
<reference evidence="2" key="1">
    <citation type="submission" date="2021-02" db="EMBL/GenBank/DDBJ databases">
        <authorList>
            <person name="Dougan E. K."/>
            <person name="Rhodes N."/>
            <person name="Thang M."/>
            <person name="Chan C."/>
        </authorList>
    </citation>
    <scope>NUCLEOTIDE SEQUENCE</scope>
</reference>
<dbReference type="AlphaFoldDB" id="A0A813DH94"/>
<feature type="region of interest" description="Disordered" evidence="1">
    <location>
        <begin position="208"/>
        <end position="240"/>
    </location>
</feature>
<keyword evidence="3" id="KW-1185">Reference proteome</keyword>
<name>A0A813DH94_POLGL</name>
<dbReference type="Proteomes" id="UP000654075">
    <property type="component" value="Unassembled WGS sequence"/>
</dbReference>
<dbReference type="InterPro" id="IPR036869">
    <property type="entry name" value="J_dom_sf"/>
</dbReference>
<dbReference type="OMA" id="EAQKRIC"/>
<accession>A0A813DH94</accession>
<organism evidence="2 3">
    <name type="scientific">Polarella glacialis</name>
    <name type="common">Dinoflagellate</name>
    <dbReference type="NCBI Taxonomy" id="89957"/>
    <lineage>
        <taxon>Eukaryota</taxon>
        <taxon>Sar</taxon>
        <taxon>Alveolata</taxon>
        <taxon>Dinophyceae</taxon>
        <taxon>Suessiales</taxon>
        <taxon>Suessiaceae</taxon>
        <taxon>Polarella</taxon>
    </lineage>
</organism>
<proteinExistence type="predicted"/>
<feature type="compositionally biased region" description="Pro residues" evidence="1">
    <location>
        <begin position="210"/>
        <end position="222"/>
    </location>
</feature>
<feature type="compositionally biased region" description="Low complexity" evidence="1">
    <location>
        <begin position="223"/>
        <end position="238"/>
    </location>
</feature>
<evidence type="ECO:0008006" key="4">
    <source>
        <dbReference type="Google" id="ProtNLM"/>
    </source>
</evidence>
<comment type="caution">
    <text evidence="2">The sequence shown here is derived from an EMBL/GenBank/DDBJ whole genome shotgun (WGS) entry which is preliminary data.</text>
</comment>
<dbReference type="Gene3D" id="1.10.287.110">
    <property type="entry name" value="DnaJ domain"/>
    <property type="match status" value="1"/>
</dbReference>
<dbReference type="OrthoDB" id="10250354at2759"/>
<gene>
    <name evidence="2" type="ORF">PGLA1383_LOCUS7084</name>
</gene>
<evidence type="ECO:0000313" key="2">
    <source>
        <dbReference type="EMBL" id="CAE8588284.1"/>
    </source>
</evidence>
<dbReference type="EMBL" id="CAJNNV010003032">
    <property type="protein sequence ID" value="CAE8588284.1"/>
    <property type="molecule type" value="Genomic_DNA"/>
</dbReference>